<dbReference type="Proteomes" id="UP001346149">
    <property type="component" value="Unassembled WGS sequence"/>
</dbReference>
<keyword evidence="1" id="KW-0812">Transmembrane</keyword>
<protein>
    <submittedName>
        <fullName evidence="2">Uncharacterized protein</fullName>
    </submittedName>
</protein>
<dbReference type="EMBL" id="JAXQNO010000024">
    <property type="protein sequence ID" value="KAK4762536.1"/>
    <property type="molecule type" value="Genomic_DNA"/>
</dbReference>
<name>A0AAN7K9A1_TRANT</name>
<keyword evidence="3" id="KW-1185">Reference proteome</keyword>
<evidence type="ECO:0000313" key="3">
    <source>
        <dbReference type="Proteomes" id="UP001346149"/>
    </source>
</evidence>
<keyword evidence="1" id="KW-0472">Membrane</keyword>
<gene>
    <name evidence="2" type="ORF">SAY86_008304</name>
</gene>
<keyword evidence="1" id="KW-1133">Transmembrane helix</keyword>
<dbReference type="AlphaFoldDB" id="A0AAN7K9A1"/>
<accession>A0AAN7K9A1</accession>
<comment type="caution">
    <text evidence="2">The sequence shown here is derived from an EMBL/GenBank/DDBJ whole genome shotgun (WGS) entry which is preliminary data.</text>
</comment>
<evidence type="ECO:0000256" key="1">
    <source>
        <dbReference type="SAM" id="Phobius"/>
    </source>
</evidence>
<organism evidence="2 3">
    <name type="scientific">Trapa natans</name>
    <name type="common">Water chestnut</name>
    <dbReference type="NCBI Taxonomy" id="22666"/>
    <lineage>
        <taxon>Eukaryota</taxon>
        <taxon>Viridiplantae</taxon>
        <taxon>Streptophyta</taxon>
        <taxon>Embryophyta</taxon>
        <taxon>Tracheophyta</taxon>
        <taxon>Spermatophyta</taxon>
        <taxon>Magnoliopsida</taxon>
        <taxon>eudicotyledons</taxon>
        <taxon>Gunneridae</taxon>
        <taxon>Pentapetalae</taxon>
        <taxon>rosids</taxon>
        <taxon>malvids</taxon>
        <taxon>Myrtales</taxon>
        <taxon>Lythraceae</taxon>
        <taxon>Trapa</taxon>
    </lineage>
</organism>
<reference evidence="2 3" key="1">
    <citation type="journal article" date="2023" name="Hortic Res">
        <title>Pangenome of water caltrop reveals structural variations and asymmetric subgenome divergence after allopolyploidization.</title>
        <authorList>
            <person name="Zhang X."/>
            <person name="Chen Y."/>
            <person name="Wang L."/>
            <person name="Yuan Y."/>
            <person name="Fang M."/>
            <person name="Shi L."/>
            <person name="Lu R."/>
            <person name="Comes H.P."/>
            <person name="Ma Y."/>
            <person name="Chen Y."/>
            <person name="Huang G."/>
            <person name="Zhou Y."/>
            <person name="Zheng Z."/>
            <person name="Qiu Y."/>
        </authorList>
    </citation>
    <scope>NUCLEOTIDE SEQUENCE [LARGE SCALE GENOMIC DNA]</scope>
    <source>
        <strain evidence="2">F231</strain>
    </source>
</reference>
<proteinExistence type="predicted"/>
<sequence>MISTNSDLRAPCPDQPDMAVSVLRGSEKRWLRESLQRPWIAVGGTSTSKLVSEYGRWKKSGMANGCIDDEGRWDLIFIKESMIHVGILFLYLLNIICMNRRKRVRRVRLRTDH</sequence>
<feature type="transmembrane region" description="Helical" evidence="1">
    <location>
        <begin position="81"/>
        <end position="98"/>
    </location>
</feature>
<evidence type="ECO:0000313" key="2">
    <source>
        <dbReference type="EMBL" id="KAK4762536.1"/>
    </source>
</evidence>